<evidence type="ECO:0000256" key="1">
    <source>
        <dbReference type="ARBA" id="ARBA00023015"/>
    </source>
</evidence>
<proteinExistence type="predicted"/>
<dbReference type="InterPro" id="IPR011711">
    <property type="entry name" value="GntR_C"/>
</dbReference>
<dbReference type="SMART" id="SM00345">
    <property type="entry name" value="HTH_GNTR"/>
    <property type="match status" value="1"/>
</dbReference>
<comment type="caution">
    <text evidence="5">The sequence shown here is derived from an EMBL/GenBank/DDBJ whole genome shotgun (WGS) entry which is preliminary data.</text>
</comment>
<keyword evidence="1" id="KW-0805">Transcription regulation</keyword>
<keyword evidence="3" id="KW-0804">Transcription</keyword>
<dbReference type="InterPro" id="IPR036388">
    <property type="entry name" value="WH-like_DNA-bd_sf"/>
</dbReference>
<dbReference type="SMART" id="SM00895">
    <property type="entry name" value="FCD"/>
    <property type="match status" value="1"/>
</dbReference>
<gene>
    <name evidence="5" type="ORF">C7R54_28555</name>
</gene>
<sequence>MVQAHRPNPPSNPNPCFAVSMAFAPAGGMTFPRPWLTQRSIRLSLHPRFALVPGRPLASHRRHAAAIGRRFVMETLASVRAGVKRPPNLRESVYQMLRERILFGEIGYEEKLVDQDIASRLNISRMPVREALMQLRSEGALQSTARGFVLRRYTRAQMNEAFEVRRLIEPQAAVMACMAADEGDLQGLPRPLDLLTQAHAAGDSAAFLRHKACFRSAWMDLVPNRTLVEAIERFYDHVHVARLLTVGDAAMRGLTVENMVGLYDAFASGDTERVRASALAQLDAMASRYNAIL</sequence>
<dbReference type="PANTHER" id="PTHR43537">
    <property type="entry name" value="TRANSCRIPTIONAL REGULATOR, GNTR FAMILY"/>
    <property type="match status" value="1"/>
</dbReference>
<evidence type="ECO:0000313" key="5">
    <source>
        <dbReference type="EMBL" id="RXN82734.1"/>
    </source>
</evidence>
<dbReference type="GO" id="GO:0003677">
    <property type="term" value="F:DNA binding"/>
    <property type="evidence" value="ECO:0007669"/>
    <property type="project" value="UniProtKB-KW"/>
</dbReference>
<dbReference type="PROSITE" id="PS50949">
    <property type="entry name" value="HTH_GNTR"/>
    <property type="match status" value="1"/>
</dbReference>
<accession>A0A4Q1HC71</accession>
<dbReference type="InterPro" id="IPR036390">
    <property type="entry name" value="WH_DNA-bd_sf"/>
</dbReference>
<name>A0A4Q1HC71_9BURK</name>
<dbReference type="GO" id="GO:0003700">
    <property type="term" value="F:DNA-binding transcription factor activity"/>
    <property type="evidence" value="ECO:0007669"/>
    <property type="project" value="InterPro"/>
</dbReference>
<dbReference type="Gene3D" id="1.10.10.10">
    <property type="entry name" value="Winged helix-like DNA-binding domain superfamily/Winged helix DNA-binding domain"/>
    <property type="match status" value="1"/>
</dbReference>
<evidence type="ECO:0000313" key="6">
    <source>
        <dbReference type="Proteomes" id="UP000290849"/>
    </source>
</evidence>
<protein>
    <submittedName>
        <fullName evidence="5">GntR family transcriptional regulator</fullName>
    </submittedName>
</protein>
<dbReference type="Gene3D" id="1.20.120.530">
    <property type="entry name" value="GntR ligand-binding domain-like"/>
    <property type="match status" value="1"/>
</dbReference>
<organism evidence="5 6">
    <name type="scientific">Achromobacter aloeverae</name>
    <dbReference type="NCBI Taxonomy" id="1750518"/>
    <lineage>
        <taxon>Bacteria</taxon>
        <taxon>Pseudomonadati</taxon>
        <taxon>Pseudomonadota</taxon>
        <taxon>Betaproteobacteria</taxon>
        <taxon>Burkholderiales</taxon>
        <taxon>Alcaligenaceae</taxon>
        <taxon>Achromobacter</taxon>
    </lineage>
</organism>
<keyword evidence="2" id="KW-0238">DNA-binding</keyword>
<feature type="domain" description="HTH gntR-type" evidence="4">
    <location>
        <begin position="87"/>
        <end position="153"/>
    </location>
</feature>
<dbReference type="EMBL" id="PYAL01000011">
    <property type="protein sequence ID" value="RXN82734.1"/>
    <property type="molecule type" value="Genomic_DNA"/>
</dbReference>
<dbReference type="Pfam" id="PF00392">
    <property type="entry name" value="GntR"/>
    <property type="match status" value="1"/>
</dbReference>
<dbReference type="InterPro" id="IPR000524">
    <property type="entry name" value="Tscrpt_reg_HTH_GntR"/>
</dbReference>
<dbReference type="Proteomes" id="UP000290849">
    <property type="component" value="Unassembled WGS sequence"/>
</dbReference>
<evidence type="ECO:0000256" key="2">
    <source>
        <dbReference type="ARBA" id="ARBA00023125"/>
    </source>
</evidence>
<dbReference type="AlphaFoldDB" id="A0A4Q1HC71"/>
<dbReference type="Pfam" id="PF07729">
    <property type="entry name" value="FCD"/>
    <property type="match status" value="1"/>
</dbReference>
<dbReference type="SUPFAM" id="SSF46785">
    <property type="entry name" value="Winged helix' DNA-binding domain"/>
    <property type="match status" value="1"/>
</dbReference>
<reference evidence="5 6" key="1">
    <citation type="journal article" date="2017" name="Int. J. Syst. Evol. Microbiol.">
        <title>Achromobacter aloeverae sp. nov., isolated from the root of Aloe vera (L.) Burm.f.</title>
        <authorList>
            <person name="Kuncharoen N."/>
            <person name="Muramatsu Y."/>
            <person name="Shibata C."/>
            <person name="Kamakura Y."/>
            <person name="Nakagawa Y."/>
            <person name="Tanasupawat S."/>
        </authorList>
    </citation>
    <scope>NUCLEOTIDE SEQUENCE [LARGE SCALE GENOMIC DNA]</scope>
    <source>
        <strain evidence="5 6">AVA-1</strain>
    </source>
</reference>
<dbReference type="OrthoDB" id="5343379at2"/>
<dbReference type="PANTHER" id="PTHR43537:SF5">
    <property type="entry name" value="UXU OPERON TRANSCRIPTIONAL REGULATOR"/>
    <property type="match status" value="1"/>
</dbReference>
<keyword evidence="6" id="KW-1185">Reference proteome</keyword>
<dbReference type="SUPFAM" id="SSF48008">
    <property type="entry name" value="GntR ligand-binding domain-like"/>
    <property type="match status" value="1"/>
</dbReference>
<dbReference type="InterPro" id="IPR008920">
    <property type="entry name" value="TF_FadR/GntR_C"/>
</dbReference>
<evidence type="ECO:0000256" key="3">
    <source>
        <dbReference type="ARBA" id="ARBA00023163"/>
    </source>
</evidence>
<evidence type="ECO:0000259" key="4">
    <source>
        <dbReference type="PROSITE" id="PS50949"/>
    </source>
</evidence>